<keyword evidence="7 10" id="KW-0520">NAD</keyword>
<reference evidence="12 13" key="1">
    <citation type="submission" date="2024-02" db="EMBL/GenBank/DDBJ databases">
        <title>Characterization of antibiotic resistant novel bacterial strains and their environmental applications.</title>
        <authorList>
            <person name="Manzoor S."/>
            <person name="Abbas S."/>
            <person name="Arshad M."/>
            <person name="Li W.J."/>
            <person name="Ahmed I."/>
        </authorList>
    </citation>
    <scope>NUCLEOTIDE SEQUENCE [LARGE SCALE GENOMIC DNA]</scope>
    <source>
        <strain evidence="12 13">KACC 15558</strain>
    </source>
</reference>
<dbReference type="Pfam" id="PF01370">
    <property type="entry name" value="Epimerase"/>
    <property type="match status" value="1"/>
</dbReference>
<evidence type="ECO:0000256" key="2">
    <source>
        <dbReference type="ARBA" id="ARBA00001911"/>
    </source>
</evidence>
<evidence type="ECO:0000256" key="5">
    <source>
        <dbReference type="ARBA" id="ARBA00013189"/>
    </source>
</evidence>
<dbReference type="SUPFAM" id="SSF51735">
    <property type="entry name" value="NAD(P)-binding Rossmann-fold domains"/>
    <property type="match status" value="1"/>
</dbReference>
<keyword evidence="9 10" id="KW-0119">Carbohydrate metabolism</keyword>
<evidence type="ECO:0000259" key="11">
    <source>
        <dbReference type="Pfam" id="PF01370"/>
    </source>
</evidence>
<evidence type="ECO:0000256" key="6">
    <source>
        <dbReference type="ARBA" id="ARBA00018569"/>
    </source>
</evidence>
<dbReference type="Gene3D" id="3.40.50.720">
    <property type="entry name" value="NAD(P)-binding Rossmann-like Domain"/>
    <property type="match status" value="1"/>
</dbReference>
<evidence type="ECO:0000256" key="7">
    <source>
        <dbReference type="ARBA" id="ARBA00023027"/>
    </source>
</evidence>
<evidence type="ECO:0000313" key="12">
    <source>
        <dbReference type="EMBL" id="GAA5339554.1"/>
    </source>
</evidence>
<dbReference type="CDD" id="cd05247">
    <property type="entry name" value="UDP_G4E_1_SDR_e"/>
    <property type="match status" value="1"/>
</dbReference>
<comment type="subunit">
    <text evidence="10">Homodimer.</text>
</comment>
<comment type="catalytic activity">
    <reaction evidence="1 10">
        <text>UDP-alpha-D-glucose = UDP-alpha-D-galactose</text>
        <dbReference type="Rhea" id="RHEA:22168"/>
        <dbReference type="ChEBI" id="CHEBI:58885"/>
        <dbReference type="ChEBI" id="CHEBI:66914"/>
        <dbReference type="EC" id="5.1.3.2"/>
    </reaction>
</comment>
<evidence type="ECO:0000256" key="3">
    <source>
        <dbReference type="ARBA" id="ARBA00004947"/>
    </source>
</evidence>
<evidence type="ECO:0000256" key="8">
    <source>
        <dbReference type="ARBA" id="ARBA00023235"/>
    </source>
</evidence>
<dbReference type="InterPro" id="IPR005886">
    <property type="entry name" value="UDP_G4E"/>
</dbReference>
<accession>A0ABP9TXP0</accession>
<dbReference type="EMBL" id="BAABNP010000002">
    <property type="protein sequence ID" value="GAA5339554.1"/>
    <property type="molecule type" value="Genomic_DNA"/>
</dbReference>
<protein>
    <recommendedName>
        <fullName evidence="6 10">UDP-glucose 4-epimerase</fullName>
        <ecNumber evidence="5 10">5.1.3.2</ecNumber>
    </recommendedName>
</protein>
<keyword evidence="8 10" id="KW-0413">Isomerase</keyword>
<dbReference type="InterPro" id="IPR036291">
    <property type="entry name" value="NAD(P)-bd_dom_sf"/>
</dbReference>
<evidence type="ECO:0000256" key="4">
    <source>
        <dbReference type="ARBA" id="ARBA00007637"/>
    </source>
</evidence>
<organism evidence="12 13">
    <name type="scientific">Brevibacterium ammoniilyticum</name>
    <dbReference type="NCBI Taxonomy" id="1046555"/>
    <lineage>
        <taxon>Bacteria</taxon>
        <taxon>Bacillati</taxon>
        <taxon>Actinomycetota</taxon>
        <taxon>Actinomycetes</taxon>
        <taxon>Micrococcales</taxon>
        <taxon>Brevibacteriaceae</taxon>
        <taxon>Brevibacterium</taxon>
    </lineage>
</organism>
<dbReference type="InterPro" id="IPR001509">
    <property type="entry name" value="Epimerase_deHydtase"/>
</dbReference>
<dbReference type="RefSeq" id="WP_342037157.1">
    <property type="nucleotide sequence ID" value="NZ_BAABBK010000002.1"/>
</dbReference>
<name>A0ABP9TXP0_9MICO</name>
<dbReference type="Gene3D" id="3.90.25.10">
    <property type="entry name" value="UDP-galactose 4-epimerase, domain 1"/>
    <property type="match status" value="1"/>
</dbReference>
<dbReference type="Proteomes" id="UP001498935">
    <property type="component" value="Unassembled WGS sequence"/>
</dbReference>
<comment type="caution">
    <text evidence="12">The sequence shown here is derived from an EMBL/GenBank/DDBJ whole genome shotgun (WGS) entry which is preliminary data.</text>
</comment>
<proteinExistence type="inferred from homology"/>
<keyword evidence="13" id="KW-1185">Reference proteome</keyword>
<feature type="domain" description="NAD-dependent epimerase/dehydratase" evidence="11">
    <location>
        <begin position="4"/>
        <end position="246"/>
    </location>
</feature>
<dbReference type="PANTHER" id="PTHR43725:SF53">
    <property type="entry name" value="UDP-ARABINOSE 4-EPIMERASE 1"/>
    <property type="match status" value="1"/>
</dbReference>
<sequence>MNLVVTGGAGYIGSVVVSQLLDAGHSVTVIDDLSTGHRDAVPEGAEFVEMRIHDCLPVLAEGNFDGVLHFAAKSLVAESVTSPEVYWENNVVGSYALLEAVRKTKIPTMVFSSTAATYGQPDESPITEDTPANPMNAYGASKLAVDQMLRFYASAHGIGAISLRYFNVGGARGRFGERHDPESHLIPNLLKVAKGEKETAQIFGVDYDTVDGTALRDYLHVVDLGRAHLLALERAESGRHNIINLGSGTGYTVRQVLEACRSVTGHPIPAEESPRRDGDPVSLVASNSRGLEELGWKPELGLQSIVSDAWDFMRS</sequence>
<evidence type="ECO:0000256" key="1">
    <source>
        <dbReference type="ARBA" id="ARBA00000083"/>
    </source>
</evidence>
<evidence type="ECO:0000256" key="10">
    <source>
        <dbReference type="RuleBase" id="RU366046"/>
    </source>
</evidence>
<evidence type="ECO:0000313" key="13">
    <source>
        <dbReference type="Proteomes" id="UP001498935"/>
    </source>
</evidence>
<comment type="cofactor">
    <cofactor evidence="2 10">
        <name>NAD(+)</name>
        <dbReference type="ChEBI" id="CHEBI:57540"/>
    </cofactor>
</comment>
<dbReference type="EC" id="5.1.3.2" evidence="5 10"/>
<dbReference type="PANTHER" id="PTHR43725">
    <property type="entry name" value="UDP-GLUCOSE 4-EPIMERASE"/>
    <property type="match status" value="1"/>
</dbReference>
<comment type="similarity">
    <text evidence="4 10">Belongs to the NAD(P)-dependent epimerase/dehydratase family.</text>
</comment>
<comment type="pathway">
    <text evidence="3 10">Carbohydrate metabolism; galactose metabolism.</text>
</comment>
<evidence type="ECO:0000256" key="9">
    <source>
        <dbReference type="ARBA" id="ARBA00023277"/>
    </source>
</evidence>
<gene>
    <name evidence="12" type="primary">galE</name>
    <name evidence="12" type="ORF">KACC15558_05940</name>
</gene>
<dbReference type="NCBIfam" id="TIGR01179">
    <property type="entry name" value="galE"/>
    <property type="match status" value="1"/>
</dbReference>